<dbReference type="InParanoid" id="A0A0D0DTH2"/>
<dbReference type="AlphaFoldDB" id="A0A0D0DTH2"/>
<gene>
    <name evidence="2" type="ORF">PAXRUDRAFT_830477</name>
</gene>
<evidence type="ECO:0008006" key="4">
    <source>
        <dbReference type="Google" id="ProtNLM"/>
    </source>
</evidence>
<feature type="region of interest" description="Disordered" evidence="1">
    <location>
        <begin position="34"/>
        <end position="61"/>
    </location>
</feature>
<reference evidence="2 3" key="1">
    <citation type="submission" date="2014-04" db="EMBL/GenBank/DDBJ databases">
        <authorList>
            <consortium name="DOE Joint Genome Institute"/>
            <person name="Kuo A."/>
            <person name="Kohler A."/>
            <person name="Jargeat P."/>
            <person name="Nagy L.G."/>
            <person name="Floudas D."/>
            <person name="Copeland A."/>
            <person name="Barry K.W."/>
            <person name="Cichocki N."/>
            <person name="Veneault-Fourrey C."/>
            <person name="LaButti K."/>
            <person name="Lindquist E.A."/>
            <person name="Lipzen A."/>
            <person name="Lundell T."/>
            <person name="Morin E."/>
            <person name="Murat C."/>
            <person name="Sun H."/>
            <person name="Tunlid A."/>
            <person name="Henrissat B."/>
            <person name="Grigoriev I.V."/>
            <person name="Hibbett D.S."/>
            <person name="Martin F."/>
            <person name="Nordberg H.P."/>
            <person name="Cantor M.N."/>
            <person name="Hua S.X."/>
        </authorList>
    </citation>
    <scope>NUCLEOTIDE SEQUENCE [LARGE SCALE GENOMIC DNA]</scope>
    <source>
        <strain evidence="2 3">Ve08.2h10</strain>
    </source>
</reference>
<evidence type="ECO:0000313" key="3">
    <source>
        <dbReference type="Proteomes" id="UP000054538"/>
    </source>
</evidence>
<accession>A0A0D0DTH2</accession>
<sequence length="380" mass="42021">MTQGPANSIGLARTLIPLSIAVVGVGWKLLSSGTTSQSTITKKDPQSEQSEPGDFPPAPEALRIPGTLPPIHRHHTYWFDDGSVIVRASSDLRDTQAGNMYFKIHKSLLHRHSNFARLAVLESEHSRSIPMMTIPPELGVQVQDFISLLGHLYHDTPLSPEAPFQHVAAILRVSSPNQLDLPSVHSLAKSCFEAMFPSGPYAFVHGNHLEEALSLAVSYNITSIQKGLYYSLVMTTDFEPDMGVSQSENPVASSTLGDEGVSVDLSARHILSPADIERCRKLMAEIVEFFVPVVFTAPATPHMVCTDIFADKWMQLVIQSAIEDGSLYKPLEMLEQLKQIDWEAEGLCPTCVQEKRGEWTEQQEGLWEMMDGWLGLSTEE</sequence>
<evidence type="ECO:0000313" key="2">
    <source>
        <dbReference type="EMBL" id="KIK91851.1"/>
    </source>
</evidence>
<dbReference type="HOGENOM" id="CLU_048296_2_0_1"/>
<keyword evidence="3" id="KW-1185">Reference proteome</keyword>
<protein>
    <recommendedName>
        <fullName evidence="4">BTB domain-containing protein</fullName>
    </recommendedName>
</protein>
<organism evidence="2 3">
    <name type="scientific">Paxillus rubicundulus Ve08.2h10</name>
    <dbReference type="NCBI Taxonomy" id="930991"/>
    <lineage>
        <taxon>Eukaryota</taxon>
        <taxon>Fungi</taxon>
        <taxon>Dikarya</taxon>
        <taxon>Basidiomycota</taxon>
        <taxon>Agaricomycotina</taxon>
        <taxon>Agaricomycetes</taxon>
        <taxon>Agaricomycetidae</taxon>
        <taxon>Boletales</taxon>
        <taxon>Paxilineae</taxon>
        <taxon>Paxillaceae</taxon>
        <taxon>Paxillus</taxon>
    </lineage>
</organism>
<dbReference type="STRING" id="930991.A0A0D0DTH2"/>
<name>A0A0D0DTH2_9AGAM</name>
<dbReference type="OrthoDB" id="3249359at2759"/>
<dbReference type="Proteomes" id="UP000054538">
    <property type="component" value="Unassembled WGS sequence"/>
</dbReference>
<dbReference type="EMBL" id="KN825340">
    <property type="protein sequence ID" value="KIK91851.1"/>
    <property type="molecule type" value="Genomic_DNA"/>
</dbReference>
<reference evidence="3" key="2">
    <citation type="submission" date="2015-01" db="EMBL/GenBank/DDBJ databases">
        <title>Evolutionary Origins and Diversification of the Mycorrhizal Mutualists.</title>
        <authorList>
            <consortium name="DOE Joint Genome Institute"/>
            <consortium name="Mycorrhizal Genomics Consortium"/>
            <person name="Kohler A."/>
            <person name="Kuo A."/>
            <person name="Nagy L.G."/>
            <person name="Floudas D."/>
            <person name="Copeland A."/>
            <person name="Barry K.W."/>
            <person name="Cichocki N."/>
            <person name="Veneault-Fourrey C."/>
            <person name="LaButti K."/>
            <person name="Lindquist E.A."/>
            <person name="Lipzen A."/>
            <person name="Lundell T."/>
            <person name="Morin E."/>
            <person name="Murat C."/>
            <person name="Riley R."/>
            <person name="Ohm R."/>
            <person name="Sun H."/>
            <person name="Tunlid A."/>
            <person name="Henrissat B."/>
            <person name="Grigoriev I.V."/>
            <person name="Hibbett D.S."/>
            <person name="Martin F."/>
        </authorList>
    </citation>
    <scope>NUCLEOTIDE SEQUENCE [LARGE SCALE GENOMIC DNA]</scope>
    <source>
        <strain evidence="3">Ve08.2h10</strain>
    </source>
</reference>
<evidence type="ECO:0000256" key="1">
    <source>
        <dbReference type="SAM" id="MobiDB-lite"/>
    </source>
</evidence>
<proteinExistence type="predicted"/>